<keyword evidence="2" id="KW-1185">Reference proteome</keyword>
<sequence>MSATVQETPDGESTASLDVLYEDQDVGRELPSGWKVVSRSRLVDAVSDIYVEPGIWRSDESLTVGFYDHERQLTVASRQGGSEDWWFTRLPTWIGWDSHNYVSLIADRAGCLHVAANMHATPLDYFRSTDDSIGTLARRAEMVSNDLEGRVTYPRFVPIATGEVTFWFRDGQSGNGVQRGYVYSEDAQAWRSLVHTPIIDGGGTRSAYLDGDAPRLGPDGRYHLLWVWRDSPDSESTHTICYAVSDELKEWRSAAGRLLELPLRSSDELVVDPVPPGAGLINNNVRLGFDSADRPVVLAHLRDRDGYQQLHLWRFVGAAWTRRPLTSWDAVWDFSGRGSLPFDLEIGQLTITGGRLSVDVRYRDGVSRLTIDEEDCAVSTEPASLPWSGVRGAPALDDVVTYGACALADARSRSLLLWRAVPPRRDSADGDTFPEPSPIVVVDLSLAP</sequence>
<evidence type="ECO:0000313" key="1">
    <source>
        <dbReference type="EMBL" id="MBI9114611.1"/>
    </source>
</evidence>
<dbReference type="EMBL" id="JAEINH010000004">
    <property type="protein sequence ID" value="MBI9114611.1"/>
    <property type="molecule type" value="Genomic_DNA"/>
</dbReference>
<protein>
    <submittedName>
        <fullName evidence="1">BNR repeat-containing protein</fullName>
    </submittedName>
</protein>
<dbReference type="AlphaFoldDB" id="A0A934MAU6"/>
<gene>
    <name evidence="1" type="ORF">JAV76_06240</name>
</gene>
<accession>A0A934MAU6</accession>
<evidence type="ECO:0000313" key="2">
    <source>
        <dbReference type="Proteomes" id="UP000602087"/>
    </source>
</evidence>
<comment type="caution">
    <text evidence="1">The sequence shown here is derived from an EMBL/GenBank/DDBJ whole genome shotgun (WGS) entry which is preliminary data.</text>
</comment>
<organism evidence="1 2">
    <name type="scientific">Sanguibacter suaedae</name>
    <dbReference type="NCBI Taxonomy" id="2795737"/>
    <lineage>
        <taxon>Bacteria</taxon>
        <taxon>Bacillati</taxon>
        <taxon>Actinomycetota</taxon>
        <taxon>Actinomycetes</taxon>
        <taxon>Micrococcales</taxon>
        <taxon>Sanguibacteraceae</taxon>
        <taxon>Sanguibacter</taxon>
    </lineage>
</organism>
<proteinExistence type="predicted"/>
<reference evidence="1" key="1">
    <citation type="submission" date="2020-12" db="EMBL/GenBank/DDBJ databases">
        <title>Sanguibacter suaedae sp. nov., isolated from Suaeda aralocaspica.</title>
        <authorList>
            <person name="Ma Q."/>
        </authorList>
    </citation>
    <scope>NUCLEOTIDE SEQUENCE</scope>
    <source>
        <strain evidence="1">YZGR15</strain>
    </source>
</reference>
<dbReference type="Proteomes" id="UP000602087">
    <property type="component" value="Unassembled WGS sequence"/>
</dbReference>
<dbReference type="RefSeq" id="WP_198733175.1">
    <property type="nucleotide sequence ID" value="NZ_JAEINH010000004.1"/>
</dbReference>
<dbReference type="Pfam" id="PF15892">
    <property type="entry name" value="BNR_4"/>
    <property type="match status" value="1"/>
</dbReference>
<name>A0A934MAU6_9MICO</name>